<dbReference type="PANTHER" id="PTHR30036:SF7">
    <property type="entry name" value="ABC TRANSPORTER PERIPLASMIC-BINDING PROTEIN YPHF"/>
    <property type="match status" value="1"/>
</dbReference>
<dbReference type="RefSeq" id="WP_090068602.1">
    <property type="nucleotide sequence ID" value="NZ_FOVR01000001.1"/>
</dbReference>
<keyword evidence="5" id="KW-0762">Sugar transport</keyword>
<dbReference type="OrthoDB" id="9781890at2"/>
<dbReference type="Gene3D" id="3.40.50.2300">
    <property type="match status" value="2"/>
</dbReference>
<dbReference type="PANTHER" id="PTHR30036">
    <property type="entry name" value="D-XYLOSE-BINDING PERIPLASMIC PROTEIN"/>
    <property type="match status" value="1"/>
</dbReference>
<keyword evidence="3" id="KW-0732">Signal</keyword>
<accession>A0A1I5APK0</accession>
<dbReference type="STRING" id="655353.SAMN04488056_101566"/>
<evidence type="ECO:0000256" key="1">
    <source>
        <dbReference type="ARBA" id="ARBA00004418"/>
    </source>
</evidence>
<feature type="signal peptide" evidence="3">
    <location>
        <begin position="1"/>
        <end position="25"/>
    </location>
</feature>
<dbReference type="InterPro" id="IPR028082">
    <property type="entry name" value="Peripla_BP_I"/>
</dbReference>
<evidence type="ECO:0000259" key="4">
    <source>
        <dbReference type="Pfam" id="PF13407"/>
    </source>
</evidence>
<feature type="domain" description="Periplasmic binding protein" evidence="4">
    <location>
        <begin position="31"/>
        <end position="289"/>
    </location>
</feature>
<evidence type="ECO:0000313" key="6">
    <source>
        <dbReference type="Proteomes" id="UP000199236"/>
    </source>
</evidence>
<gene>
    <name evidence="5" type="ORF">SAMN04488056_101566</name>
</gene>
<comment type="subcellular location">
    <subcellularLocation>
        <location evidence="1">Periplasm</location>
    </subcellularLocation>
</comment>
<evidence type="ECO:0000313" key="5">
    <source>
        <dbReference type="EMBL" id="SFN64368.1"/>
    </source>
</evidence>
<dbReference type="SUPFAM" id="SSF53822">
    <property type="entry name" value="Periplasmic binding protein-like I"/>
    <property type="match status" value="1"/>
</dbReference>
<dbReference type="Proteomes" id="UP000199236">
    <property type="component" value="Unassembled WGS sequence"/>
</dbReference>
<protein>
    <submittedName>
        <fullName evidence="5">Simple sugar transport system substrate-binding protein</fullName>
    </submittedName>
</protein>
<dbReference type="Pfam" id="PF13407">
    <property type="entry name" value="Peripla_BP_4"/>
    <property type="match status" value="1"/>
</dbReference>
<dbReference type="InterPro" id="IPR050555">
    <property type="entry name" value="Bact_Solute-Bind_Prot2"/>
</dbReference>
<keyword evidence="6" id="KW-1185">Reference proteome</keyword>
<dbReference type="EMBL" id="FOVR01000001">
    <property type="protein sequence ID" value="SFN64368.1"/>
    <property type="molecule type" value="Genomic_DNA"/>
</dbReference>
<proteinExistence type="inferred from homology"/>
<evidence type="ECO:0000256" key="3">
    <source>
        <dbReference type="SAM" id="SignalP"/>
    </source>
</evidence>
<dbReference type="GO" id="GO:0030246">
    <property type="term" value="F:carbohydrate binding"/>
    <property type="evidence" value="ECO:0007669"/>
    <property type="project" value="TreeGrafter"/>
</dbReference>
<name>A0A1I5APK0_9HYPH</name>
<evidence type="ECO:0000256" key="2">
    <source>
        <dbReference type="ARBA" id="ARBA00007639"/>
    </source>
</evidence>
<dbReference type="CDD" id="cd20001">
    <property type="entry name" value="PBP1_LsrB_Quorum_Sensing-like"/>
    <property type="match status" value="1"/>
</dbReference>
<organism evidence="5 6">
    <name type="scientific">Cohaesibacter marisflavi</name>
    <dbReference type="NCBI Taxonomy" id="655353"/>
    <lineage>
        <taxon>Bacteria</taxon>
        <taxon>Pseudomonadati</taxon>
        <taxon>Pseudomonadota</taxon>
        <taxon>Alphaproteobacteria</taxon>
        <taxon>Hyphomicrobiales</taxon>
        <taxon>Cohaesibacteraceae</taxon>
    </lineage>
</organism>
<dbReference type="AlphaFoldDB" id="A0A1I5APK0"/>
<feature type="chain" id="PRO_5011561420" evidence="3">
    <location>
        <begin position="26"/>
        <end position="334"/>
    </location>
</feature>
<sequence length="334" mass="35941">MSKLNKLAMCALMVGTMFSGGQAVAQDDKEIVTVVKLLGETWFRRMDVGVTEYGKVTEGVTTKEIGPGKGDAAQQVRLVEDLIAKGVDAIAVVPFDPPMMEGALKRAMDRGITVITHEASNLKNTQVDMEAFDNDAFGAHFNDQIAKCMGEEGTWTSFVGSLGSLTHVQWADASAANAKEKYPNMKLVSAKNESFNDANTAYNKAKELLKKYPDIKGFQGGSAVDVIGIGRAIEEAGLTGKVCVYGIGMPTDTSRYLKSGAVTGISLWDPKDAGFIMNKIAHLVLNGEELKDGMDLGVPGYTNMKLKKGPGKGVLLVGQAWLDINKDNVDEYQF</sequence>
<dbReference type="InterPro" id="IPR025997">
    <property type="entry name" value="SBP_2_dom"/>
</dbReference>
<comment type="similarity">
    <text evidence="2">Belongs to the bacterial solute-binding protein 2 family.</text>
</comment>
<dbReference type="GO" id="GO:0030288">
    <property type="term" value="C:outer membrane-bounded periplasmic space"/>
    <property type="evidence" value="ECO:0007669"/>
    <property type="project" value="TreeGrafter"/>
</dbReference>
<keyword evidence="5" id="KW-0813">Transport</keyword>
<reference evidence="5 6" key="1">
    <citation type="submission" date="2016-10" db="EMBL/GenBank/DDBJ databases">
        <authorList>
            <person name="de Groot N.N."/>
        </authorList>
    </citation>
    <scope>NUCLEOTIDE SEQUENCE [LARGE SCALE GENOMIC DNA]</scope>
    <source>
        <strain evidence="5 6">CGMCC 1.9157</strain>
    </source>
</reference>